<dbReference type="PANTHER" id="PTHR43735:SF3">
    <property type="entry name" value="FERROPTOSIS SUPPRESSOR PROTEIN 1"/>
    <property type="match status" value="1"/>
</dbReference>
<evidence type="ECO:0000256" key="1">
    <source>
        <dbReference type="ARBA" id="ARBA00006442"/>
    </source>
</evidence>
<organism evidence="7 8">
    <name type="scientific">Caulochytrium protostelioides</name>
    <dbReference type="NCBI Taxonomy" id="1555241"/>
    <lineage>
        <taxon>Eukaryota</taxon>
        <taxon>Fungi</taxon>
        <taxon>Fungi incertae sedis</taxon>
        <taxon>Chytridiomycota</taxon>
        <taxon>Chytridiomycota incertae sedis</taxon>
        <taxon>Chytridiomycetes</taxon>
        <taxon>Caulochytriales</taxon>
        <taxon>Caulochytriaceae</taxon>
        <taxon>Caulochytrium</taxon>
    </lineage>
</organism>
<feature type="compositionally biased region" description="Polar residues" evidence="5">
    <location>
        <begin position="634"/>
        <end position="645"/>
    </location>
</feature>
<dbReference type="InterPro" id="IPR036188">
    <property type="entry name" value="FAD/NAD-bd_sf"/>
</dbReference>
<keyword evidence="8" id="KW-1185">Reference proteome</keyword>
<dbReference type="SUPFAM" id="SSF48097">
    <property type="entry name" value="Regulator of G-protein signaling, RGS"/>
    <property type="match status" value="1"/>
</dbReference>
<sequence>MLGNGGAGEEHNRLLHNATEFVLTRSVEWDGALIAEHFENHSRTRTNGLAVDIDTVFTDHRLLSLFQHLSFNDFSEENLDFLYSVRAMQQEARLLEDDPVDRLRILRDRIVSITRTFLIEGAPSELNITQGCRKATLAAFADLNGAWSLFRDNASLLVRAAHISGMAVPMMPVDAKEAEEIGLMDALNGQVVYRSMSPYAYLHLFDHVEAEVTNLLQPMLRRLNQMLAANLRSFATVAIPRKPHVVVVGGGCAGLTAALLLAKCDDLHVTLVDPKPQYEHLARVREHLEMGPLPEGFDASKTPVLGTAVRYRDALGANFLQGTVDALTPQEIVVDRRPLVYDYVLLCTGARRSLPSNPFPAGAAASESPSDSSSAVIPPADEYVTTWSIADTMASSQKLAVARRAVVIGGGALGIETAAHLASVYGVSLQVIIVTADQRLVQDYSKRTTKLVEEGLAALNVTWVTSTRVHRVTRVGVDKYCLQGSYGYSLAADFVLCCHTPTPNTEILRKPYFPDVLDQETGYPRLNSSAQLRGFTNMFVLGDMSGAQAPCIQAATNDAVFVARNIGRLVQGKGILPRGTKGTAKHLSGIVRRSSLAIGNVRRNIVSGQLIGGFVASSSSSAKDGAPASPLVTAASTTGTSSPQTQYSSLAAATSALSGSGSTTTSTTATTHALIPSAPSTVASQPPHSAGSGGGAQTPSSSVSSSLSAFASAMNASSQATTELAHHFSSLEFNGSIASNGSAENPPLTPGAILTPATTPQSQKSLNQIQMQLPPPTLPSSPTKTAGQLAERLALSGITAGAAASAALGPASESSTAAAAAALAAEGATAAATASPTTTVATATPTAPIASALSLSAAGLSTARVLHQQAMWVKMQLPSKNMTVERAQVDYVRRLRFRLADGLDVSHGQMPKFCYK</sequence>
<dbReference type="GO" id="GO:0004174">
    <property type="term" value="F:electron-transferring-flavoprotein dehydrogenase activity"/>
    <property type="evidence" value="ECO:0007669"/>
    <property type="project" value="TreeGrafter"/>
</dbReference>
<proteinExistence type="inferred from homology"/>
<evidence type="ECO:0000313" key="8">
    <source>
        <dbReference type="Proteomes" id="UP000274922"/>
    </source>
</evidence>
<keyword evidence="2" id="KW-0285">Flavoprotein</keyword>
<dbReference type="PRINTS" id="PR00368">
    <property type="entry name" value="FADPNR"/>
</dbReference>
<dbReference type="GO" id="GO:0005737">
    <property type="term" value="C:cytoplasm"/>
    <property type="evidence" value="ECO:0007669"/>
    <property type="project" value="TreeGrafter"/>
</dbReference>
<keyword evidence="3" id="KW-0274">FAD</keyword>
<accession>A0A4P9X6F7</accession>
<dbReference type="PROSITE" id="PS50132">
    <property type="entry name" value="RGS"/>
    <property type="match status" value="1"/>
</dbReference>
<evidence type="ECO:0000256" key="3">
    <source>
        <dbReference type="ARBA" id="ARBA00022827"/>
    </source>
</evidence>
<dbReference type="EMBL" id="ML014200">
    <property type="protein sequence ID" value="RKP00764.1"/>
    <property type="molecule type" value="Genomic_DNA"/>
</dbReference>
<name>A0A4P9X6F7_9FUNG</name>
<reference evidence="8" key="1">
    <citation type="journal article" date="2018" name="Nat. Microbiol.">
        <title>Leveraging single-cell genomics to expand the fungal tree of life.</title>
        <authorList>
            <person name="Ahrendt S.R."/>
            <person name="Quandt C.A."/>
            <person name="Ciobanu D."/>
            <person name="Clum A."/>
            <person name="Salamov A."/>
            <person name="Andreopoulos B."/>
            <person name="Cheng J.F."/>
            <person name="Woyke T."/>
            <person name="Pelin A."/>
            <person name="Henrissat B."/>
            <person name="Reynolds N.K."/>
            <person name="Benny G.L."/>
            <person name="Smith M.E."/>
            <person name="James T.Y."/>
            <person name="Grigoriev I.V."/>
        </authorList>
    </citation>
    <scope>NUCLEOTIDE SEQUENCE [LARGE SCALE GENOMIC DNA]</scope>
    <source>
        <strain evidence="8">ATCC 52028</strain>
    </source>
</reference>
<feature type="domain" description="RGS" evidence="6">
    <location>
        <begin position="52"/>
        <end position="125"/>
    </location>
</feature>
<dbReference type="Proteomes" id="UP000274922">
    <property type="component" value="Unassembled WGS sequence"/>
</dbReference>
<gene>
    <name evidence="7" type="ORF">CXG81DRAFT_19342</name>
</gene>
<feature type="compositionally biased region" description="Polar residues" evidence="5">
    <location>
        <begin position="756"/>
        <end position="765"/>
    </location>
</feature>
<keyword evidence="4" id="KW-0560">Oxidoreductase</keyword>
<dbReference type="Gene3D" id="3.50.50.100">
    <property type="match status" value="1"/>
</dbReference>
<dbReference type="STRING" id="1555241.A0A4P9X6F7"/>
<dbReference type="InterPro" id="IPR036305">
    <property type="entry name" value="RGS_sf"/>
</dbReference>
<feature type="region of interest" description="Disordered" evidence="5">
    <location>
        <begin position="620"/>
        <end position="645"/>
    </location>
</feature>
<dbReference type="InterPro" id="IPR044926">
    <property type="entry name" value="RGS_subdomain_2"/>
</dbReference>
<evidence type="ECO:0000256" key="5">
    <source>
        <dbReference type="SAM" id="MobiDB-lite"/>
    </source>
</evidence>
<dbReference type="PANTHER" id="PTHR43735">
    <property type="entry name" value="APOPTOSIS-INDUCING FACTOR 1"/>
    <property type="match status" value="1"/>
</dbReference>
<protein>
    <recommendedName>
        <fullName evidence="6">RGS domain-containing protein</fullName>
    </recommendedName>
</protein>
<feature type="region of interest" description="Disordered" evidence="5">
    <location>
        <begin position="678"/>
        <end position="703"/>
    </location>
</feature>
<dbReference type="InterPro" id="IPR023753">
    <property type="entry name" value="FAD/NAD-binding_dom"/>
</dbReference>
<evidence type="ECO:0000256" key="4">
    <source>
        <dbReference type="ARBA" id="ARBA00023002"/>
    </source>
</evidence>
<feature type="compositionally biased region" description="Polar residues" evidence="5">
    <location>
        <begin position="678"/>
        <end position="687"/>
    </location>
</feature>
<evidence type="ECO:0000313" key="7">
    <source>
        <dbReference type="EMBL" id="RKP00764.1"/>
    </source>
</evidence>
<dbReference type="SUPFAM" id="SSF51905">
    <property type="entry name" value="FAD/NAD(P)-binding domain"/>
    <property type="match status" value="1"/>
</dbReference>
<comment type="similarity">
    <text evidence="1">Belongs to the FAD-dependent oxidoreductase family.</text>
</comment>
<feature type="region of interest" description="Disordered" evidence="5">
    <location>
        <begin position="739"/>
        <end position="765"/>
    </location>
</feature>
<dbReference type="Pfam" id="PF07992">
    <property type="entry name" value="Pyr_redox_2"/>
    <property type="match status" value="1"/>
</dbReference>
<dbReference type="InterPro" id="IPR016137">
    <property type="entry name" value="RGS"/>
</dbReference>
<dbReference type="AlphaFoldDB" id="A0A4P9X6F7"/>
<dbReference type="OrthoDB" id="202203at2759"/>
<dbReference type="GO" id="GO:0050660">
    <property type="term" value="F:flavin adenine dinucleotide binding"/>
    <property type="evidence" value="ECO:0007669"/>
    <property type="project" value="TreeGrafter"/>
</dbReference>
<dbReference type="PRINTS" id="PR00469">
    <property type="entry name" value="PNDRDTASEII"/>
</dbReference>
<evidence type="ECO:0000259" key="6">
    <source>
        <dbReference type="PROSITE" id="PS50132"/>
    </source>
</evidence>
<evidence type="ECO:0000256" key="2">
    <source>
        <dbReference type="ARBA" id="ARBA00022630"/>
    </source>
</evidence>
<dbReference type="Gene3D" id="1.10.167.10">
    <property type="entry name" value="Regulator of G-protein Signalling 4, domain 2"/>
    <property type="match status" value="1"/>
</dbReference>